<dbReference type="EMBL" id="WHNZ01000029">
    <property type="protein sequence ID" value="NOV01193.1"/>
    <property type="molecule type" value="Genomic_DNA"/>
</dbReference>
<name>A0ABX1ZNN1_9BACL</name>
<dbReference type="RefSeq" id="WP_171684023.1">
    <property type="nucleotide sequence ID" value="NZ_WHNZ01000029.1"/>
</dbReference>
<sequence>MDYDRIKKLIENRFLGWDVYYEKSGVTFWISLNDGKLNYFEIQVVPGIGVGLTNRKNILPLDISINSHDLAFDTIEEAVDYLDMLIHN</sequence>
<evidence type="ECO:0008006" key="3">
    <source>
        <dbReference type="Google" id="ProtNLM"/>
    </source>
</evidence>
<dbReference type="Proteomes" id="UP000618579">
    <property type="component" value="Unassembled WGS sequence"/>
</dbReference>
<proteinExistence type="predicted"/>
<evidence type="ECO:0000313" key="2">
    <source>
        <dbReference type="Proteomes" id="UP000618579"/>
    </source>
</evidence>
<evidence type="ECO:0000313" key="1">
    <source>
        <dbReference type="EMBL" id="NOV01193.1"/>
    </source>
</evidence>
<comment type="caution">
    <text evidence="1">The sequence shown here is derived from an EMBL/GenBank/DDBJ whole genome shotgun (WGS) entry which is preliminary data.</text>
</comment>
<organism evidence="1 2">
    <name type="scientific">Paenibacillus planticolens</name>
    <dbReference type="NCBI Taxonomy" id="2654976"/>
    <lineage>
        <taxon>Bacteria</taxon>
        <taxon>Bacillati</taxon>
        <taxon>Bacillota</taxon>
        <taxon>Bacilli</taxon>
        <taxon>Bacillales</taxon>
        <taxon>Paenibacillaceae</taxon>
        <taxon>Paenibacillus</taxon>
    </lineage>
</organism>
<reference evidence="1 2" key="1">
    <citation type="submission" date="2019-10" db="EMBL/GenBank/DDBJ databases">
        <title>Description of Paenibacillus pedi sp. nov.</title>
        <authorList>
            <person name="Carlier A."/>
            <person name="Qi S."/>
        </authorList>
    </citation>
    <scope>NUCLEOTIDE SEQUENCE [LARGE SCALE GENOMIC DNA]</scope>
    <source>
        <strain evidence="1 2">LMG 31457</strain>
    </source>
</reference>
<accession>A0ABX1ZNN1</accession>
<protein>
    <recommendedName>
        <fullName evidence="3">Immunity protein 53 of polymorphic toxin system</fullName>
    </recommendedName>
</protein>
<gene>
    <name evidence="1" type="ORF">GC097_14340</name>
</gene>
<keyword evidence="2" id="KW-1185">Reference proteome</keyword>